<reference evidence="1 2" key="1">
    <citation type="submission" date="2020-08" db="EMBL/GenBank/DDBJ databases">
        <title>Sequencing the genomes of 1000 actinobacteria strains.</title>
        <authorList>
            <person name="Klenk H.-P."/>
        </authorList>
    </citation>
    <scope>NUCLEOTIDE SEQUENCE [LARGE SCALE GENOMIC DNA]</scope>
    <source>
        <strain evidence="1 2">DSM 44786</strain>
    </source>
</reference>
<accession>A0A7W7SHR7</accession>
<dbReference type="AlphaFoldDB" id="A0A7W7SHR7"/>
<dbReference type="EMBL" id="JACHJR010000001">
    <property type="protein sequence ID" value="MBB4949541.1"/>
    <property type="molecule type" value="Genomic_DNA"/>
</dbReference>
<organism evidence="1 2">
    <name type="scientific">Kitasatospora gansuensis</name>
    <dbReference type="NCBI Taxonomy" id="258050"/>
    <lineage>
        <taxon>Bacteria</taxon>
        <taxon>Bacillati</taxon>
        <taxon>Actinomycetota</taxon>
        <taxon>Actinomycetes</taxon>
        <taxon>Kitasatosporales</taxon>
        <taxon>Streptomycetaceae</taxon>
        <taxon>Kitasatospora</taxon>
    </lineage>
</organism>
<keyword evidence="2" id="KW-1185">Reference proteome</keyword>
<protein>
    <submittedName>
        <fullName evidence="1">Threonine/homoserine/homoserine lactone efflux protein</fullName>
    </submittedName>
</protein>
<name>A0A7W7SHR7_9ACTN</name>
<dbReference type="RefSeq" id="WP_281403665.1">
    <property type="nucleotide sequence ID" value="NZ_JACHJR010000001.1"/>
</dbReference>
<evidence type="ECO:0000313" key="2">
    <source>
        <dbReference type="Proteomes" id="UP000573327"/>
    </source>
</evidence>
<sequence length="40" mass="4311">MNAVEAAALALAVLALLGGVYALWIAVRIPRSVRQTRTKF</sequence>
<dbReference type="Proteomes" id="UP000573327">
    <property type="component" value="Unassembled WGS sequence"/>
</dbReference>
<evidence type="ECO:0000313" key="1">
    <source>
        <dbReference type="EMBL" id="MBB4949541.1"/>
    </source>
</evidence>
<proteinExistence type="predicted"/>
<comment type="caution">
    <text evidence="1">The sequence shown here is derived from an EMBL/GenBank/DDBJ whole genome shotgun (WGS) entry which is preliminary data.</text>
</comment>
<gene>
    <name evidence="1" type="ORF">F4556_005076</name>
</gene>